<protein>
    <submittedName>
        <fullName evidence="3">TIGR04222 domain-containing membrane protein</fullName>
    </submittedName>
</protein>
<evidence type="ECO:0000256" key="2">
    <source>
        <dbReference type="SAM" id="SignalP"/>
    </source>
</evidence>
<keyword evidence="1" id="KW-0812">Transmembrane</keyword>
<feature type="chain" id="PRO_5043997899" evidence="2">
    <location>
        <begin position="28"/>
        <end position="259"/>
    </location>
</feature>
<evidence type="ECO:0000256" key="1">
    <source>
        <dbReference type="SAM" id="Phobius"/>
    </source>
</evidence>
<reference evidence="3" key="1">
    <citation type="submission" date="2024-06" db="EMBL/GenBank/DDBJ databases">
        <title>The genome sequences of Kitasatospora sp. strain HUAS MG31.</title>
        <authorList>
            <person name="Mo P."/>
        </authorList>
    </citation>
    <scope>NUCLEOTIDE SEQUENCE</scope>
    <source>
        <strain evidence="3">HUAS MG31</strain>
    </source>
</reference>
<sequence>MWLLLLVPACAAAVFSCVRLVRVVATADALATHTAPAAGSAEAAGVGLFETAYLAGGPTRVVDLALVRMAARGRLHLAHTGWTTVVDPQGRSRLERALIEVIGPEGQCRTADLRTGMAAHPTVLDIGGRLTLAGLATPSVVRENAVRAVRQVRWALLLSLGLLAASLALAAPGTGDAQAALAWFALPLVLTCGTLLMAQVDAHPYLLWAAPAGQDLLRTARLPRHTEPADDPERDLLTAVAMSGPDAHPDPRLRAALRH</sequence>
<proteinExistence type="predicted"/>
<name>A0AAU8K126_9ACTN</name>
<feature type="signal peptide" evidence="2">
    <location>
        <begin position="1"/>
        <end position="27"/>
    </location>
</feature>
<feature type="transmembrane region" description="Helical" evidence="1">
    <location>
        <begin position="154"/>
        <end position="173"/>
    </location>
</feature>
<evidence type="ECO:0000313" key="3">
    <source>
        <dbReference type="EMBL" id="XCM81763.1"/>
    </source>
</evidence>
<keyword evidence="2" id="KW-0732">Signal</keyword>
<feature type="transmembrane region" description="Helical" evidence="1">
    <location>
        <begin position="180"/>
        <end position="198"/>
    </location>
</feature>
<dbReference type="RefSeq" id="WP_354642690.1">
    <property type="nucleotide sequence ID" value="NZ_CP159872.1"/>
</dbReference>
<accession>A0AAU8K126</accession>
<dbReference type="NCBIfam" id="TIGR04222">
    <property type="entry name" value="near_uncomplex"/>
    <property type="match status" value="1"/>
</dbReference>
<dbReference type="EMBL" id="CP159872">
    <property type="protein sequence ID" value="XCM81763.1"/>
    <property type="molecule type" value="Genomic_DNA"/>
</dbReference>
<keyword evidence="1" id="KW-1133">Transmembrane helix</keyword>
<keyword evidence="1" id="KW-0472">Membrane</keyword>
<gene>
    <name evidence="3" type="ORF">ABWK59_24115</name>
</gene>
<organism evidence="3">
    <name type="scientific">Kitasatospora camelliae</name>
    <dbReference type="NCBI Taxonomy" id="3156397"/>
    <lineage>
        <taxon>Bacteria</taxon>
        <taxon>Bacillati</taxon>
        <taxon>Actinomycetota</taxon>
        <taxon>Actinomycetes</taxon>
        <taxon>Kitasatosporales</taxon>
        <taxon>Streptomycetaceae</taxon>
        <taxon>Kitasatospora</taxon>
    </lineage>
</organism>
<dbReference type="InterPro" id="IPR026467">
    <property type="entry name" value="Ser/Gly_Cys_C_dom"/>
</dbReference>
<dbReference type="AlphaFoldDB" id="A0AAU8K126"/>
<dbReference type="KEGG" id="kcm:ABWK59_24115"/>